<dbReference type="PANTHER" id="PTHR46238:SF8">
    <property type="entry name" value="ENDONUCLEASE_EXONUCLEASE_PHOSPHATASE DOMAIN-CONTAINING PROTEIN"/>
    <property type="match status" value="1"/>
</dbReference>
<dbReference type="PANTHER" id="PTHR46238">
    <property type="entry name" value="REVERSE TRANSCRIPTASE DOMAIN-CONTAINING PROTEIN"/>
    <property type="match status" value="1"/>
</dbReference>
<sequence>MVLRNRSLSRERQYRALFVRLTIRRELRAFYCFVVLPQPFKSTGKKIKYEAARSPLLYGSECWGMRKSDEQKIHVTEMKMLRWVEIQHKMQEGRLRCYGHIMRRDKSYTTQRVMVIDEGKRGRGRPLITWTRTVFNGMKTPGLTPEMTQDRIKWRTSIRRADPK</sequence>
<protein>
    <submittedName>
        <fullName evidence="1">Jg22638 protein</fullName>
    </submittedName>
</protein>
<reference evidence="1" key="1">
    <citation type="submission" date="2022-03" db="EMBL/GenBank/DDBJ databases">
        <authorList>
            <person name="Lindestad O."/>
        </authorList>
    </citation>
    <scope>NUCLEOTIDE SEQUENCE</scope>
</reference>
<proteinExistence type="predicted"/>
<dbReference type="OrthoDB" id="424543at2759"/>
<name>A0A8S4R792_9NEOP</name>
<dbReference type="EMBL" id="CAKXAJ010024904">
    <property type="protein sequence ID" value="CAH2232539.1"/>
    <property type="molecule type" value="Genomic_DNA"/>
</dbReference>
<accession>A0A8S4R792</accession>
<dbReference type="AlphaFoldDB" id="A0A8S4R792"/>
<keyword evidence="2" id="KW-1185">Reference proteome</keyword>
<evidence type="ECO:0000313" key="1">
    <source>
        <dbReference type="EMBL" id="CAH2232539.1"/>
    </source>
</evidence>
<comment type="caution">
    <text evidence="1">The sequence shown here is derived from an EMBL/GenBank/DDBJ whole genome shotgun (WGS) entry which is preliminary data.</text>
</comment>
<organism evidence="1 2">
    <name type="scientific">Pararge aegeria aegeria</name>
    <dbReference type="NCBI Taxonomy" id="348720"/>
    <lineage>
        <taxon>Eukaryota</taxon>
        <taxon>Metazoa</taxon>
        <taxon>Ecdysozoa</taxon>
        <taxon>Arthropoda</taxon>
        <taxon>Hexapoda</taxon>
        <taxon>Insecta</taxon>
        <taxon>Pterygota</taxon>
        <taxon>Neoptera</taxon>
        <taxon>Endopterygota</taxon>
        <taxon>Lepidoptera</taxon>
        <taxon>Glossata</taxon>
        <taxon>Ditrysia</taxon>
        <taxon>Papilionoidea</taxon>
        <taxon>Nymphalidae</taxon>
        <taxon>Satyrinae</taxon>
        <taxon>Satyrini</taxon>
        <taxon>Parargina</taxon>
        <taxon>Pararge</taxon>
    </lineage>
</organism>
<dbReference type="Proteomes" id="UP000838756">
    <property type="component" value="Unassembled WGS sequence"/>
</dbReference>
<evidence type="ECO:0000313" key="2">
    <source>
        <dbReference type="Proteomes" id="UP000838756"/>
    </source>
</evidence>
<gene>
    <name evidence="1" type="primary">jg22638</name>
    <name evidence="1" type="ORF">PAEG_LOCUS10771</name>
</gene>